<dbReference type="EMBL" id="RCHS01002224">
    <property type="protein sequence ID" value="RMX48854.1"/>
    <property type="molecule type" value="Genomic_DNA"/>
</dbReference>
<feature type="signal peptide" evidence="2">
    <location>
        <begin position="1"/>
        <end position="25"/>
    </location>
</feature>
<feature type="compositionally biased region" description="Low complexity" evidence="1">
    <location>
        <begin position="292"/>
        <end position="303"/>
    </location>
</feature>
<reference evidence="3 4" key="1">
    <citation type="journal article" date="2018" name="Sci. Rep.">
        <title>Comparative analysis of the Pocillopora damicornis genome highlights role of immune system in coral evolution.</title>
        <authorList>
            <person name="Cunning R."/>
            <person name="Bay R.A."/>
            <person name="Gillette P."/>
            <person name="Baker A.C."/>
            <person name="Traylor-Knowles N."/>
        </authorList>
    </citation>
    <scope>NUCLEOTIDE SEQUENCE [LARGE SCALE GENOMIC DNA]</scope>
    <source>
        <strain evidence="3">RSMAS</strain>
        <tissue evidence="3">Whole animal</tissue>
    </source>
</reference>
<feature type="compositionally biased region" description="Basic and acidic residues" evidence="1">
    <location>
        <begin position="103"/>
        <end position="118"/>
    </location>
</feature>
<comment type="caution">
    <text evidence="3">The sequence shown here is derived from an EMBL/GenBank/DDBJ whole genome shotgun (WGS) entry which is preliminary data.</text>
</comment>
<feature type="region of interest" description="Disordered" evidence="1">
    <location>
        <begin position="1060"/>
        <end position="1087"/>
    </location>
</feature>
<name>A0A3M6U5P6_POCDA</name>
<dbReference type="OrthoDB" id="5971636at2759"/>
<accession>A0A3M6U5P6</accession>
<dbReference type="Proteomes" id="UP000275408">
    <property type="component" value="Unassembled WGS sequence"/>
</dbReference>
<feature type="region of interest" description="Disordered" evidence="1">
    <location>
        <begin position="287"/>
        <end position="310"/>
    </location>
</feature>
<feature type="chain" id="PRO_5018306551" evidence="2">
    <location>
        <begin position="26"/>
        <end position="1566"/>
    </location>
</feature>
<feature type="region of interest" description="Disordered" evidence="1">
    <location>
        <begin position="795"/>
        <end position="815"/>
    </location>
</feature>
<keyword evidence="4" id="KW-1185">Reference proteome</keyword>
<sequence length="1566" mass="174791">MRVRQRLVVSLFVFVFLKGFLLASADDKQPIPSFSSANNELQRRDVSTALKKSEKPKQGRKIHPYVGGHTHDKRGLTKRWLPFEQKARKLSVVATSSLVEENTTNKKENNTRNNEHSRNASSTNTSSQATHQTADYGILGISEDEDSAKWALDEMRKVAENKTNSHDKEIKQNVSTVASTLRIISSKNQSQYVNRPVKIILINSGGNMSNALTQTKNLNKSNRNQDNENLFKNLKPDKADAEPISMKVNTSSSKLEKTGKDTAGVYKIKSPLIVIPESILQQADPDFKQNKTASSSSPPSSTAQKIKTSTHNDTTFIKTVLRKDSGANQTKALDNTTTNLTGPQKVKGKTQNVSVSETVLHLSELGSKENNTSGNATPMEEQNSRPPSLSGMEPVGSSQKSNQSQKNEELALYPKAPSLEVNISSLRKGQSFDFQIPSTIPLKSSDQSNHIHIEPDDTLNSSEYLPKDIESNSSNSNFLNDTLNKVLLEELVRTEKSNKLLQKFNSDILASKAKLLFDKVNLGSEVNDQTFREESSADRTFSENILEPYSNEALLTRRLNNLQGRQRQTEVQQDESLAKALNSSSVSSIIFSANRALFDTDQEVFSKKSSQGRLKGAKRDKDHRHKRSYFWHRLTKHQGTNRLGSNADYLRGNPASRRNKKQRKATARQVINLGNHFLWFGGQSSADANGFPRHNTATENNAFSVNNYISNFLSSAKDKKTPSATKGYRALQSALTSMESNQDSQADTYNLDSMYTEPVEKQWEASDSQKATANEFIQDGTGKAVYQSMVDKSNETKTQVSSNSVSDTQSNNEFIDHGAPIKENRTNREHTEPEFAQQINENITSAINNTSRLINSDQKSVNEGNITILQNLTDSMGHLGETNSAAPGGGIQLSEQSMTTVQSKMRDSPKLPNVTADSEKAIKQQPSAIIKKISTNSQEPETYHVIVNDAGKKITNANGHVTVIISGPTATQASMPDENTLLIPQTSPSQFLRENEFLPTNDRERLNISHSAIHAVNKTSVDENKGNGTRANKQIAPLSLLQEDIAPALKISEDIEEHLKHSSADSALSTSQKEENELPKQTTDARVLMDEKDNFTSNNREESTHNGHHFFKVGQDLTSNIGDLQMEEVSRPDLQEAQQKVQEKLAEDSAGGFLLGGDQFAAQQAQDVPTLNIVLNPMQRIDGSLSVGGKVIPIGSAKEGYSKEILGANEQGKQKLDCHADTKNEKAGTTMLTCQKKHDLANFLPAFQGIDYSGNLKAAGSPGLQLDQVMNVLNDQVKTTINKEMKTESKDIEDVLKDMTMPSSTLMDTEEAYSQEEPPEHSSLMDTDETFTSHPGFVRQTSWKNNRHYHQKIQPFGFFHGFGLSHHLGFRHHLGIPNRRHFWGYNRHPHPFVVMAHKDSDEGFWDYQHNIFIPRGFSHFSHDDDDDDDDDEGVEVKKAKHWVPWSRHGHRRGTWLMAHPPFHPRHHTFPPFSMPVREQNLAHFRLPTIFSRSGPWRPLHSRMTVPQSQKEEKGSKRTAVVHKTIRGDRDLCRPIIGGPSPPLKGEWEYLGKVLSSCPCRLMDTEW</sequence>
<keyword evidence="2" id="KW-0732">Signal</keyword>
<organism evidence="3 4">
    <name type="scientific">Pocillopora damicornis</name>
    <name type="common">Cauliflower coral</name>
    <name type="synonym">Millepora damicornis</name>
    <dbReference type="NCBI Taxonomy" id="46731"/>
    <lineage>
        <taxon>Eukaryota</taxon>
        <taxon>Metazoa</taxon>
        <taxon>Cnidaria</taxon>
        <taxon>Anthozoa</taxon>
        <taxon>Hexacorallia</taxon>
        <taxon>Scleractinia</taxon>
        <taxon>Astrocoeniina</taxon>
        <taxon>Pocilloporidae</taxon>
        <taxon>Pocillopora</taxon>
    </lineage>
</organism>
<feature type="region of interest" description="Disordered" evidence="1">
    <location>
        <begin position="48"/>
        <end position="73"/>
    </location>
</feature>
<feature type="compositionally biased region" description="Polar residues" evidence="1">
    <location>
        <begin position="796"/>
        <end position="813"/>
    </location>
</feature>
<feature type="region of interest" description="Disordered" evidence="1">
    <location>
        <begin position="327"/>
        <end position="408"/>
    </location>
</feature>
<evidence type="ECO:0000313" key="3">
    <source>
        <dbReference type="EMBL" id="RMX48854.1"/>
    </source>
</evidence>
<feature type="compositionally biased region" description="Low complexity" evidence="1">
    <location>
        <begin position="119"/>
        <end position="133"/>
    </location>
</feature>
<feature type="compositionally biased region" description="Polar residues" evidence="1">
    <location>
        <begin position="368"/>
        <end position="387"/>
    </location>
</feature>
<evidence type="ECO:0000256" key="1">
    <source>
        <dbReference type="SAM" id="MobiDB-lite"/>
    </source>
</evidence>
<feature type="compositionally biased region" description="Basic and acidic residues" evidence="1">
    <location>
        <begin position="48"/>
        <end position="57"/>
    </location>
</feature>
<evidence type="ECO:0000313" key="4">
    <source>
        <dbReference type="Proteomes" id="UP000275408"/>
    </source>
</evidence>
<gene>
    <name evidence="3" type="ORF">pdam_00012982</name>
</gene>
<proteinExistence type="predicted"/>
<feature type="compositionally biased region" description="Polar residues" evidence="1">
    <location>
        <begin position="327"/>
        <end position="342"/>
    </location>
</feature>
<feature type="region of interest" description="Disordered" evidence="1">
    <location>
        <begin position="642"/>
        <end position="665"/>
    </location>
</feature>
<protein>
    <submittedName>
        <fullName evidence="3">Uncharacterized protein</fullName>
    </submittedName>
</protein>
<feature type="region of interest" description="Disordered" evidence="1">
    <location>
        <begin position="1301"/>
        <end position="1331"/>
    </location>
</feature>
<feature type="region of interest" description="Disordered" evidence="1">
    <location>
        <begin position="94"/>
        <end position="133"/>
    </location>
</feature>
<evidence type="ECO:0000256" key="2">
    <source>
        <dbReference type="SAM" id="SignalP"/>
    </source>
</evidence>